<sequence length="162" mass="17400">MEHVRLVPVDDPAARRLDEALAGFLAEGSGSGRERPFDPVPLPAGFASVPPGPRLGAALAEVPVRRVSGHDTVDVISAAHRQACHAQAVFLRALLETGMRRPGSGDTVARVGSPGEFAAEEARAALTWSRRRADSTFEFAWQLFERLPMLGEAMHAGRLDEP</sequence>
<keyword evidence="2" id="KW-1185">Reference proteome</keyword>
<proteinExistence type="predicted"/>
<feature type="non-terminal residue" evidence="1">
    <location>
        <position position="162"/>
    </location>
</feature>
<comment type="caution">
    <text evidence="1">The sequence shown here is derived from an EMBL/GenBank/DDBJ whole genome shotgun (WGS) entry which is preliminary data.</text>
</comment>
<dbReference type="EMBL" id="QUAL01000068">
    <property type="protein sequence ID" value="RIQ29650.1"/>
    <property type="molecule type" value="Genomic_DNA"/>
</dbReference>
<evidence type="ECO:0000313" key="1">
    <source>
        <dbReference type="EMBL" id="RIQ29650.1"/>
    </source>
</evidence>
<dbReference type="Proteomes" id="UP000284057">
    <property type="component" value="Unassembled WGS sequence"/>
</dbReference>
<evidence type="ECO:0000313" key="2">
    <source>
        <dbReference type="Proteomes" id="UP000284057"/>
    </source>
</evidence>
<reference evidence="1 2" key="1">
    <citation type="submission" date="2018-09" db="EMBL/GenBank/DDBJ databases">
        <title>Isolation, diversity and antifungal activity of actinobacteria from wheat.</title>
        <authorList>
            <person name="Han C."/>
        </authorList>
    </citation>
    <scope>NUCLEOTIDE SEQUENCE [LARGE SCALE GENOMIC DNA]</scope>
    <source>
        <strain evidence="1 2">NEAU-YY265</strain>
    </source>
</reference>
<protein>
    <submittedName>
        <fullName evidence="1">Uncharacterized protein</fullName>
    </submittedName>
</protein>
<dbReference type="AlphaFoldDB" id="A0A418KTC5"/>
<organism evidence="1 2">
    <name type="scientific">Jiangella rhizosphaerae</name>
    <dbReference type="NCBI Taxonomy" id="2293569"/>
    <lineage>
        <taxon>Bacteria</taxon>
        <taxon>Bacillati</taxon>
        <taxon>Actinomycetota</taxon>
        <taxon>Actinomycetes</taxon>
        <taxon>Jiangellales</taxon>
        <taxon>Jiangellaceae</taxon>
        <taxon>Jiangella</taxon>
    </lineage>
</organism>
<gene>
    <name evidence="1" type="ORF">DY240_08110</name>
</gene>
<name>A0A418KTC5_9ACTN</name>
<accession>A0A418KTC5</accession>